<protein>
    <recommendedName>
        <fullName evidence="2">Transcription regulator BetR N-terminal domain-containing protein</fullName>
    </recommendedName>
</protein>
<evidence type="ECO:0008006" key="2">
    <source>
        <dbReference type="Google" id="ProtNLM"/>
    </source>
</evidence>
<evidence type="ECO:0000313" key="1">
    <source>
        <dbReference type="EMBL" id="SBW02820.1"/>
    </source>
</evidence>
<dbReference type="RefSeq" id="WP_296942245.1">
    <property type="nucleotide sequence ID" value="NZ_LT599032.1"/>
</dbReference>
<dbReference type="AlphaFoldDB" id="A0A212JTP8"/>
<reference evidence="1" key="1">
    <citation type="submission" date="2016-04" db="EMBL/GenBank/DDBJ databases">
        <authorList>
            <person name="Evans L.H."/>
            <person name="Alamgir A."/>
            <person name="Owens N."/>
            <person name="Weber N.D."/>
            <person name="Virtaneva K."/>
            <person name="Barbian K."/>
            <person name="Babar A."/>
            <person name="Rosenke K."/>
        </authorList>
    </citation>
    <scope>NUCLEOTIDE SEQUENCE</scope>
    <source>
        <strain evidence="1">86-1</strain>
    </source>
</reference>
<name>A0A212JTP8_9BACT</name>
<dbReference type="EMBL" id="FLUM01000003">
    <property type="protein sequence ID" value="SBW02820.1"/>
    <property type="molecule type" value="Genomic_DNA"/>
</dbReference>
<accession>A0A212JTP8</accession>
<gene>
    <name evidence="1" type="ORF">KL86DYS1_30412</name>
</gene>
<sequence>MKNYSELELTAKILEKIPSDIKVSDYIAGTLNLSKESVYRRLKGIIPFTFEEILTLSKALGFSLDEMLKGDKSKYASIIATNNQLIGSVENGFIDIFRYHSEIMAAVNKTDNNQITISANRILGIFTSSFDHLFKFYYYKWLHQTGNTSLNYKFSDIQIPEELNDLRKKIIRYTETQRICFITDRNILHNTIKEIRYYIDRKLIDKENVTLIKDDLKAFIEKYYTFSADNILEPEGKYEVYLSSLNIENNTSYIVYDDKKLSYFWTYSDSGVYTSDPEICMLQKNWIDSLKKYSILISNSNQKMQAELYSLFSDQLETLTAQDITI</sequence>
<proteinExistence type="predicted"/>
<organism evidence="1">
    <name type="scientific">uncultured Dysgonomonas sp</name>
    <dbReference type="NCBI Taxonomy" id="206096"/>
    <lineage>
        <taxon>Bacteria</taxon>
        <taxon>Pseudomonadati</taxon>
        <taxon>Bacteroidota</taxon>
        <taxon>Bacteroidia</taxon>
        <taxon>Bacteroidales</taxon>
        <taxon>Dysgonomonadaceae</taxon>
        <taxon>Dysgonomonas</taxon>
        <taxon>environmental samples</taxon>
    </lineage>
</organism>